<accession>A0A1M3KXB4</accession>
<evidence type="ECO:0000313" key="3">
    <source>
        <dbReference type="EMBL" id="OJX57101.1"/>
    </source>
</evidence>
<gene>
    <name evidence="3" type="ORF">BGO89_11390</name>
</gene>
<reference evidence="3 4" key="1">
    <citation type="submission" date="2016-09" db="EMBL/GenBank/DDBJ databases">
        <title>Genome-resolved meta-omics ties microbial dynamics to process performance in biotechnology for thiocyanate degradation.</title>
        <authorList>
            <person name="Kantor R.S."/>
            <person name="Huddy R.J."/>
            <person name="Iyer R."/>
            <person name="Thomas B.C."/>
            <person name="Brown C.T."/>
            <person name="Anantharaman K."/>
            <person name="Tringe S."/>
            <person name="Hettich R.L."/>
            <person name="Harrison S.T."/>
            <person name="Banfield J.F."/>
        </authorList>
    </citation>
    <scope>NUCLEOTIDE SEQUENCE [LARGE SCALE GENOMIC DNA]</scope>
    <source>
        <strain evidence="3">59-99</strain>
    </source>
</reference>
<dbReference type="AlphaFoldDB" id="A0A1M3KXB4"/>
<dbReference type="PANTHER" id="PTHR31793">
    <property type="entry name" value="4-HYDROXYBENZOYL-COA THIOESTERASE FAMILY MEMBER"/>
    <property type="match status" value="1"/>
</dbReference>
<evidence type="ECO:0000256" key="1">
    <source>
        <dbReference type="ARBA" id="ARBA00005953"/>
    </source>
</evidence>
<sequence>MMTEHSLDLRIDWSDLDRFGHVNNIAYFQYIQAARVSYWEEVGLMHIYNTTNVGPILASTKCDFKKQLHYPGTITVRTSLASTGRTSFTLRHLLIDQAGDVVAEGTDVIVLYDFTTQKKMAVRHVLGDPS</sequence>
<dbReference type="Gene3D" id="3.10.129.10">
    <property type="entry name" value="Hotdog Thioesterase"/>
    <property type="match status" value="1"/>
</dbReference>
<organism evidence="3 4">
    <name type="scientific">Candidatus Kapaibacterium thiocyanatum</name>
    <dbReference type="NCBI Taxonomy" id="1895771"/>
    <lineage>
        <taxon>Bacteria</taxon>
        <taxon>Pseudomonadati</taxon>
        <taxon>Candidatus Kapaibacteriota</taxon>
        <taxon>Candidatus Kapaibacteriia</taxon>
        <taxon>Candidatus Kapaibacteriales</taxon>
        <taxon>Candidatus Kapaibacteriaceae</taxon>
        <taxon>Candidatus Kapaibacterium</taxon>
    </lineage>
</organism>
<dbReference type="PANTHER" id="PTHR31793:SF27">
    <property type="entry name" value="NOVEL THIOESTERASE SUPERFAMILY DOMAIN AND SAPOSIN A-TYPE DOMAIN CONTAINING PROTEIN (0610012H03RIK)"/>
    <property type="match status" value="1"/>
</dbReference>
<evidence type="ECO:0008006" key="5">
    <source>
        <dbReference type="Google" id="ProtNLM"/>
    </source>
</evidence>
<comment type="caution">
    <text evidence="3">The sequence shown here is derived from an EMBL/GenBank/DDBJ whole genome shotgun (WGS) entry which is preliminary data.</text>
</comment>
<proteinExistence type="inferred from homology"/>
<dbReference type="SUPFAM" id="SSF54637">
    <property type="entry name" value="Thioesterase/thiol ester dehydrase-isomerase"/>
    <property type="match status" value="1"/>
</dbReference>
<dbReference type="EMBL" id="MKVH01000024">
    <property type="protein sequence ID" value="OJX57101.1"/>
    <property type="molecule type" value="Genomic_DNA"/>
</dbReference>
<dbReference type="STRING" id="1895771.BGO89_11390"/>
<dbReference type="InterPro" id="IPR029069">
    <property type="entry name" value="HotDog_dom_sf"/>
</dbReference>
<dbReference type="Pfam" id="PF13279">
    <property type="entry name" value="4HBT_2"/>
    <property type="match status" value="1"/>
</dbReference>
<evidence type="ECO:0000256" key="2">
    <source>
        <dbReference type="ARBA" id="ARBA00022801"/>
    </source>
</evidence>
<dbReference type="GO" id="GO:0047617">
    <property type="term" value="F:fatty acyl-CoA hydrolase activity"/>
    <property type="evidence" value="ECO:0007669"/>
    <property type="project" value="TreeGrafter"/>
</dbReference>
<dbReference type="Proteomes" id="UP000184233">
    <property type="component" value="Unassembled WGS sequence"/>
</dbReference>
<keyword evidence="2" id="KW-0378">Hydrolase</keyword>
<comment type="similarity">
    <text evidence="1">Belongs to the 4-hydroxybenzoyl-CoA thioesterase family.</text>
</comment>
<dbReference type="CDD" id="cd00586">
    <property type="entry name" value="4HBT"/>
    <property type="match status" value="1"/>
</dbReference>
<evidence type="ECO:0000313" key="4">
    <source>
        <dbReference type="Proteomes" id="UP000184233"/>
    </source>
</evidence>
<name>A0A1M3KXB4_9BACT</name>
<dbReference type="InterPro" id="IPR050563">
    <property type="entry name" value="4-hydroxybenzoyl-CoA_TE"/>
</dbReference>
<protein>
    <recommendedName>
        <fullName evidence="5">Thioesterase</fullName>
    </recommendedName>
</protein>